<dbReference type="AlphaFoldDB" id="A0A6C0KIG8"/>
<dbReference type="InterPro" id="IPR027073">
    <property type="entry name" value="5_3_exoribonuclease"/>
</dbReference>
<protein>
    <recommendedName>
        <fullName evidence="8">Xrn1 N-terminal domain-containing protein</fullName>
    </recommendedName>
</protein>
<dbReference type="GO" id="GO:0003723">
    <property type="term" value="F:RNA binding"/>
    <property type="evidence" value="ECO:0007669"/>
    <property type="project" value="TreeGrafter"/>
</dbReference>
<comment type="similarity">
    <text evidence="4">Belongs to the 5'-3' exonuclease family.</text>
</comment>
<keyword evidence="1" id="KW-0540">Nuclease</keyword>
<accession>A0A6C0KIG8</accession>
<dbReference type="EMBL" id="MN740918">
    <property type="protein sequence ID" value="QHU17802.1"/>
    <property type="molecule type" value="Genomic_DNA"/>
</dbReference>
<dbReference type="PANTHER" id="PTHR12341">
    <property type="entry name" value="5'-&gt;3' EXORIBONUCLEASE"/>
    <property type="match status" value="1"/>
</dbReference>
<dbReference type="Gene3D" id="3.40.50.12390">
    <property type="match status" value="1"/>
</dbReference>
<name>A0A6C0KIG8_9ZZZZ</name>
<keyword evidence="2" id="KW-0378">Hydrolase</keyword>
<evidence type="ECO:0008006" key="8">
    <source>
        <dbReference type="Google" id="ProtNLM"/>
    </source>
</evidence>
<reference evidence="7" key="1">
    <citation type="journal article" date="2020" name="Nature">
        <title>Giant virus diversity and host interactions through global metagenomics.</title>
        <authorList>
            <person name="Schulz F."/>
            <person name="Roux S."/>
            <person name="Paez-Espino D."/>
            <person name="Jungbluth S."/>
            <person name="Walsh D.A."/>
            <person name="Denef V.J."/>
            <person name="McMahon K.D."/>
            <person name="Konstantinidis K.T."/>
            <person name="Eloe-Fadrosh E.A."/>
            <person name="Kyrpides N.C."/>
            <person name="Woyke T."/>
        </authorList>
    </citation>
    <scope>NUCLEOTIDE SEQUENCE</scope>
    <source>
        <strain evidence="7">GVMAG-S-3300012919-55</strain>
    </source>
</reference>
<dbReference type="GO" id="GO:0004534">
    <property type="term" value="F:5'-3' RNA exonuclease activity"/>
    <property type="evidence" value="ECO:0007669"/>
    <property type="project" value="TreeGrafter"/>
</dbReference>
<evidence type="ECO:0000256" key="2">
    <source>
        <dbReference type="ARBA" id="ARBA00022801"/>
    </source>
</evidence>
<organism evidence="7">
    <name type="scientific">viral metagenome</name>
    <dbReference type="NCBI Taxonomy" id="1070528"/>
    <lineage>
        <taxon>unclassified sequences</taxon>
        <taxon>metagenomes</taxon>
        <taxon>organismal metagenomes</taxon>
    </lineage>
</organism>
<dbReference type="Pfam" id="PF03159">
    <property type="entry name" value="XRN_N"/>
    <property type="match status" value="1"/>
</dbReference>
<evidence type="ECO:0000256" key="3">
    <source>
        <dbReference type="ARBA" id="ARBA00022839"/>
    </source>
</evidence>
<dbReference type="Pfam" id="PF17846">
    <property type="entry name" value="XRN_M"/>
    <property type="match status" value="1"/>
</dbReference>
<dbReference type="PANTHER" id="PTHR12341:SF7">
    <property type="entry name" value="5'-3' EXORIBONUCLEASE 1"/>
    <property type="match status" value="1"/>
</dbReference>
<feature type="domain" description="Xrn1 N-terminal" evidence="5">
    <location>
        <begin position="1"/>
        <end position="191"/>
    </location>
</feature>
<proteinExistence type="inferred from homology"/>
<evidence type="ECO:0000259" key="6">
    <source>
        <dbReference type="Pfam" id="PF17846"/>
    </source>
</evidence>
<evidence type="ECO:0000256" key="1">
    <source>
        <dbReference type="ARBA" id="ARBA00022722"/>
    </source>
</evidence>
<sequence>MGIPSYFNFILKNHKNILIKKQFLRCDDLCIDANSLIYDCIHELKEVNDYDIVYKMVYEHIMTLISVINPARNTYVCFDGVPAFPKMLQQRQRRFKSVLTKQILQSQESWNTNHITPGTIFMTGLDDYLSQKFKNQKKIIFSGSDVPMEGEHKICNLIRSRSSSYIDKNIVIYGLDADLIMLGLLLHAEGFNTYLYKETKHFEYISNVDKDEYYYFCLNVLASEIDILLANENKIQSVMDYIFICFLCGNDFMPHLPSIQIRNDGIHQLIDSYKKTNKPLICCDNKTIQWTSFRNFVQTLCNNEEDHIKENLQWKINAKKYVKGITYEDKLNFLPCMDVEKEKYLLDNMDTYNSYILETNECADVCKSYLKILEWTWYYYNGMNNDNRVYYSYSYGPKFTDLFEYIPIFNSHTFLDTEYTQPDIDVYTQLFFVLPHINHEEIIPPSIYQSCYKDVYTHLPQMKNMNYSFHYFLCKYFWESHLHMDKINIDTLNNIILHLKN</sequence>
<dbReference type="GO" id="GO:0005634">
    <property type="term" value="C:nucleus"/>
    <property type="evidence" value="ECO:0007669"/>
    <property type="project" value="TreeGrafter"/>
</dbReference>
<dbReference type="InterPro" id="IPR004859">
    <property type="entry name" value="Xrn1_N"/>
</dbReference>
<keyword evidence="3" id="KW-0269">Exonuclease</keyword>
<dbReference type="InterPro" id="IPR041412">
    <property type="entry name" value="Xrn1_helical"/>
</dbReference>
<feature type="domain" description="Xrn1 helical" evidence="6">
    <location>
        <begin position="238"/>
        <end position="310"/>
    </location>
</feature>
<evidence type="ECO:0000313" key="7">
    <source>
        <dbReference type="EMBL" id="QHU17802.1"/>
    </source>
</evidence>
<dbReference type="GO" id="GO:0000956">
    <property type="term" value="P:nuclear-transcribed mRNA catabolic process"/>
    <property type="evidence" value="ECO:0007669"/>
    <property type="project" value="TreeGrafter"/>
</dbReference>
<evidence type="ECO:0000256" key="4">
    <source>
        <dbReference type="ARBA" id="ARBA00038299"/>
    </source>
</evidence>
<evidence type="ECO:0000259" key="5">
    <source>
        <dbReference type="Pfam" id="PF03159"/>
    </source>
</evidence>